<evidence type="ECO:0000256" key="4">
    <source>
        <dbReference type="ARBA" id="ARBA00022729"/>
    </source>
</evidence>
<organism evidence="6 7">
    <name type="scientific">Ktedonobacter robiniae</name>
    <dbReference type="NCBI Taxonomy" id="2778365"/>
    <lineage>
        <taxon>Bacteria</taxon>
        <taxon>Bacillati</taxon>
        <taxon>Chloroflexota</taxon>
        <taxon>Ktedonobacteria</taxon>
        <taxon>Ktedonobacterales</taxon>
        <taxon>Ktedonobacteraceae</taxon>
        <taxon>Ktedonobacter</taxon>
    </lineage>
</organism>
<dbReference type="PANTHER" id="PTHR30290:SF10">
    <property type="entry name" value="PERIPLASMIC OLIGOPEPTIDE-BINDING PROTEIN-RELATED"/>
    <property type="match status" value="1"/>
</dbReference>
<dbReference type="Gene3D" id="3.40.190.10">
    <property type="entry name" value="Periplasmic binding protein-like II"/>
    <property type="match status" value="1"/>
</dbReference>
<evidence type="ECO:0000313" key="6">
    <source>
        <dbReference type="EMBL" id="GHO53785.1"/>
    </source>
</evidence>
<dbReference type="Proteomes" id="UP000654345">
    <property type="component" value="Unassembled WGS sequence"/>
</dbReference>
<dbReference type="EMBL" id="BNJG01000001">
    <property type="protein sequence ID" value="GHO53785.1"/>
    <property type="molecule type" value="Genomic_DNA"/>
</dbReference>
<comment type="subcellular location">
    <subcellularLocation>
        <location evidence="1">Cell envelope</location>
    </subcellularLocation>
</comment>
<reference evidence="6 7" key="1">
    <citation type="journal article" date="2021" name="Int. J. Syst. Evol. Microbiol.">
        <title>Reticulibacter mediterranei gen. nov., sp. nov., within the new family Reticulibacteraceae fam. nov., and Ktedonospora formicarum gen. nov., sp. nov., Ktedonobacter robiniae sp. nov., Dictyobacter formicarum sp. nov. and Dictyobacter arantiisoli sp. nov., belonging to the class Ktedonobacteria.</title>
        <authorList>
            <person name="Yabe S."/>
            <person name="Zheng Y."/>
            <person name="Wang C.M."/>
            <person name="Sakai Y."/>
            <person name="Abe K."/>
            <person name="Yokota A."/>
            <person name="Donadio S."/>
            <person name="Cavaletti L."/>
            <person name="Monciardini P."/>
        </authorList>
    </citation>
    <scope>NUCLEOTIDE SEQUENCE [LARGE SCALE GENOMIC DNA]</scope>
    <source>
        <strain evidence="6 7">SOSP1-30</strain>
    </source>
</reference>
<dbReference type="CDD" id="cd08504">
    <property type="entry name" value="PBP2_OppA"/>
    <property type="match status" value="1"/>
</dbReference>
<keyword evidence="3" id="KW-0813">Transport</keyword>
<dbReference type="PIRSF" id="PIRSF002741">
    <property type="entry name" value="MppA"/>
    <property type="match status" value="1"/>
</dbReference>
<feature type="domain" description="Solute-binding protein family 5" evidence="5">
    <location>
        <begin position="92"/>
        <end position="484"/>
    </location>
</feature>
<name>A0ABQ3UN28_9CHLR</name>
<dbReference type="InterPro" id="IPR000914">
    <property type="entry name" value="SBP_5_dom"/>
</dbReference>
<dbReference type="Gene3D" id="3.10.105.10">
    <property type="entry name" value="Dipeptide-binding Protein, Domain 3"/>
    <property type="match status" value="1"/>
</dbReference>
<keyword evidence="4" id="KW-0732">Signal</keyword>
<evidence type="ECO:0000256" key="2">
    <source>
        <dbReference type="ARBA" id="ARBA00005695"/>
    </source>
</evidence>
<dbReference type="RefSeq" id="WP_201370567.1">
    <property type="nucleotide sequence ID" value="NZ_BNJG01000001.1"/>
</dbReference>
<dbReference type="PANTHER" id="PTHR30290">
    <property type="entry name" value="PERIPLASMIC BINDING COMPONENT OF ABC TRANSPORTER"/>
    <property type="match status" value="1"/>
</dbReference>
<dbReference type="PROSITE" id="PS51257">
    <property type="entry name" value="PROKAR_LIPOPROTEIN"/>
    <property type="match status" value="1"/>
</dbReference>
<evidence type="ECO:0000313" key="7">
    <source>
        <dbReference type="Proteomes" id="UP000654345"/>
    </source>
</evidence>
<dbReference type="Pfam" id="PF00496">
    <property type="entry name" value="SBP_bac_5"/>
    <property type="match status" value="1"/>
</dbReference>
<dbReference type="Gene3D" id="3.90.76.10">
    <property type="entry name" value="Dipeptide-binding Protein, Domain 1"/>
    <property type="match status" value="1"/>
</dbReference>
<dbReference type="InterPro" id="IPR030678">
    <property type="entry name" value="Peptide/Ni-bd"/>
</dbReference>
<comment type="similarity">
    <text evidence="2">Belongs to the bacterial solute-binding protein 5 family.</text>
</comment>
<evidence type="ECO:0000259" key="5">
    <source>
        <dbReference type="Pfam" id="PF00496"/>
    </source>
</evidence>
<sequence length="586" mass="65055">MRLQQARWLRQDCLRTIGLIVCLLAILMTACGGTSQSGSAQKATDDKQVFVYPISGKDISTFDPATAEDNASVVASGMVFTGLVQVDENQKLIKQLAESYSVANDGLTWTFKLRPNLKFSDGSPLTAQDVLYSINRALDPKTKSTTAPIYLNLIKGGADFNSGKIPTLINVGLFAPDPSTVKIVTEKRAVYFLYTLAYISSFVVNKKVIDKYGDQWTDHLSEGAGAGPFINSKYIKGRGLEFTPNPNYYGSKVQLKKVVMPFYQSNDTVYRAYQAGQVSWGNVSSANVESARQLPDKQYHAVPAQSIYYLTMNYYSKPFNNIKVRQALALALNKEQIAHSIYKDNVIPTNHIVPSGIPSYNPDLAGPAGVTSLKGDRTKAKQLFNEGLQEEGLSVKNFPTISLYYNAAWPVDDRNMLTAAQQTWQEVLGISIKLEGMDYPSLLKRNDETHGNPNGMQMWFIRWGSDYPDPQNWLTLLFDKNSSYNSENFGLNTQVKSASRQQQAIDLMQQADGNIDNAERIKQYQQAEQILVDEVAWLPIYQAYNPTVVKPCVEGLSPTAQGLPVGDHWANLYISTQTPCTLNSSL</sequence>
<gene>
    <name evidence="6" type="ORF">KSB_22600</name>
</gene>
<evidence type="ECO:0000256" key="1">
    <source>
        <dbReference type="ARBA" id="ARBA00004196"/>
    </source>
</evidence>
<protein>
    <submittedName>
        <fullName evidence="6">ABC transporter substrate-binding protein</fullName>
    </submittedName>
</protein>
<evidence type="ECO:0000256" key="3">
    <source>
        <dbReference type="ARBA" id="ARBA00022448"/>
    </source>
</evidence>
<comment type="caution">
    <text evidence="6">The sequence shown here is derived from an EMBL/GenBank/DDBJ whole genome shotgun (WGS) entry which is preliminary data.</text>
</comment>
<proteinExistence type="inferred from homology"/>
<keyword evidence="7" id="KW-1185">Reference proteome</keyword>
<dbReference type="InterPro" id="IPR039424">
    <property type="entry name" value="SBP_5"/>
</dbReference>
<accession>A0ABQ3UN28</accession>
<dbReference type="SUPFAM" id="SSF53850">
    <property type="entry name" value="Periplasmic binding protein-like II"/>
    <property type="match status" value="1"/>
</dbReference>